<evidence type="ECO:0000313" key="1">
    <source>
        <dbReference type="EMBL" id="MVM33145.1"/>
    </source>
</evidence>
<dbReference type="EMBL" id="WPIN01000009">
    <property type="protein sequence ID" value="MVM33145.1"/>
    <property type="molecule type" value="Genomic_DNA"/>
</dbReference>
<name>A0A7K1SH60_9BACT</name>
<comment type="caution">
    <text evidence="1">The sequence shown here is derived from an EMBL/GenBank/DDBJ whole genome shotgun (WGS) entry which is preliminary data.</text>
</comment>
<dbReference type="AlphaFoldDB" id="A0A7K1SH60"/>
<accession>A0A7K1SH60</accession>
<dbReference type="Gene3D" id="1.20.120.20">
    <property type="entry name" value="Apolipoprotein"/>
    <property type="match status" value="1"/>
</dbReference>
<gene>
    <name evidence="1" type="ORF">GO755_24100</name>
</gene>
<evidence type="ECO:0000313" key="2">
    <source>
        <dbReference type="Proteomes" id="UP000436006"/>
    </source>
</evidence>
<evidence type="ECO:0008006" key="3">
    <source>
        <dbReference type="Google" id="ProtNLM"/>
    </source>
</evidence>
<protein>
    <recommendedName>
        <fullName evidence="3">t-SNARE coiled-coil homology domain-containing protein</fullName>
    </recommendedName>
</protein>
<dbReference type="RefSeq" id="WP_157587854.1">
    <property type="nucleotide sequence ID" value="NZ_WPIN01000009.1"/>
</dbReference>
<proteinExistence type="predicted"/>
<reference evidence="1 2" key="1">
    <citation type="submission" date="2019-12" db="EMBL/GenBank/DDBJ databases">
        <title>Spirosoma sp. HMF4905 genome sequencing and assembly.</title>
        <authorList>
            <person name="Kang H."/>
            <person name="Cha I."/>
            <person name="Kim H."/>
            <person name="Joh K."/>
        </authorList>
    </citation>
    <scope>NUCLEOTIDE SEQUENCE [LARGE SCALE GENOMIC DNA]</scope>
    <source>
        <strain evidence="1 2">HMF4905</strain>
    </source>
</reference>
<keyword evidence="2" id="KW-1185">Reference proteome</keyword>
<sequence>MRRQFWRFKLAVPFLRAEKEQLVLCILIQLLITFARMTPDKRLNQLEPIVADVLQKVDRLIEGNGQIINEVSKIPGIEKKVNVIATGLAELTIDVQEGFANIRQEISQVDDKISRVDENIRQEISKVDNKISRVDENIRQELSRVDDKISRVDESIRQEISRVDDKISRIDENIREEISRVDDKISRVDENIRQEISRVDNNISRVDENIRQEISKVDGKVDDLRFEMNQRFDQLVTLIQGRLK</sequence>
<organism evidence="1 2">
    <name type="scientific">Spirosoma arboris</name>
    <dbReference type="NCBI Taxonomy" id="2682092"/>
    <lineage>
        <taxon>Bacteria</taxon>
        <taxon>Pseudomonadati</taxon>
        <taxon>Bacteroidota</taxon>
        <taxon>Cytophagia</taxon>
        <taxon>Cytophagales</taxon>
        <taxon>Cytophagaceae</taxon>
        <taxon>Spirosoma</taxon>
    </lineage>
</organism>
<dbReference type="Proteomes" id="UP000436006">
    <property type="component" value="Unassembled WGS sequence"/>
</dbReference>